<evidence type="ECO:0000256" key="1">
    <source>
        <dbReference type="SAM" id="MobiDB-lite"/>
    </source>
</evidence>
<protein>
    <submittedName>
        <fullName evidence="2">Uncharacterized protein</fullName>
    </submittedName>
</protein>
<accession>A0ABW5GAY9</accession>
<reference evidence="3" key="1">
    <citation type="journal article" date="2019" name="Int. J. Syst. Evol. Microbiol.">
        <title>The Global Catalogue of Microorganisms (GCM) 10K type strain sequencing project: providing services to taxonomists for standard genome sequencing and annotation.</title>
        <authorList>
            <consortium name="The Broad Institute Genomics Platform"/>
            <consortium name="The Broad Institute Genome Sequencing Center for Infectious Disease"/>
            <person name="Wu L."/>
            <person name="Ma J."/>
        </authorList>
    </citation>
    <scope>NUCLEOTIDE SEQUENCE [LARGE SCALE GENOMIC DNA]</scope>
    <source>
        <strain evidence="3">CGMCC 4.7643</strain>
    </source>
</reference>
<proteinExistence type="predicted"/>
<dbReference type="Proteomes" id="UP001597419">
    <property type="component" value="Unassembled WGS sequence"/>
</dbReference>
<keyword evidence="3" id="KW-1185">Reference proteome</keyword>
<organism evidence="2 3">
    <name type="scientific">Amycolatopsis samaneae</name>
    <dbReference type="NCBI Taxonomy" id="664691"/>
    <lineage>
        <taxon>Bacteria</taxon>
        <taxon>Bacillati</taxon>
        <taxon>Actinomycetota</taxon>
        <taxon>Actinomycetes</taxon>
        <taxon>Pseudonocardiales</taxon>
        <taxon>Pseudonocardiaceae</taxon>
        <taxon>Amycolatopsis</taxon>
    </lineage>
</organism>
<evidence type="ECO:0000313" key="2">
    <source>
        <dbReference type="EMBL" id="MFD2458653.1"/>
    </source>
</evidence>
<evidence type="ECO:0000313" key="3">
    <source>
        <dbReference type="Proteomes" id="UP001597419"/>
    </source>
</evidence>
<name>A0ABW5GAY9_9PSEU</name>
<feature type="compositionally biased region" description="Pro residues" evidence="1">
    <location>
        <begin position="77"/>
        <end position="94"/>
    </location>
</feature>
<dbReference type="EMBL" id="JBHUKU010000004">
    <property type="protein sequence ID" value="MFD2458653.1"/>
    <property type="molecule type" value="Genomic_DNA"/>
</dbReference>
<feature type="region of interest" description="Disordered" evidence="1">
    <location>
        <begin position="74"/>
        <end position="94"/>
    </location>
</feature>
<sequence>MSTALIYINLDAVHPIINSVWHRTNINRLPSSGEPITMLCGATAPAEFEGAAHRDVIRVARQCWDCERVYREKRGLPAPPNGYPEPAHPVPHPR</sequence>
<dbReference type="RefSeq" id="WP_345387611.1">
    <property type="nucleotide sequence ID" value="NZ_BAABHG010000002.1"/>
</dbReference>
<gene>
    <name evidence="2" type="ORF">ACFSYJ_08580</name>
</gene>
<comment type="caution">
    <text evidence="2">The sequence shown here is derived from an EMBL/GenBank/DDBJ whole genome shotgun (WGS) entry which is preliminary data.</text>
</comment>